<accession>A0A6J7IFE4</accession>
<dbReference type="InterPro" id="IPR036688">
    <property type="entry name" value="MoeA_C_domain_IV_sf"/>
</dbReference>
<dbReference type="AlphaFoldDB" id="A0A6J7IFE4"/>
<feature type="domain" description="MoeA C-terminal" evidence="1">
    <location>
        <begin position="36"/>
        <end position="101"/>
    </location>
</feature>
<proteinExistence type="predicted"/>
<dbReference type="GO" id="GO:0005829">
    <property type="term" value="C:cytosol"/>
    <property type="evidence" value="ECO:0007669"/>
    <property type="project" value="TreeGrafter"/>
</dbReference>
<dbReference type="GO" id="GO:0006777">
    <property type="term" value="P:Mo-molybdopterin cofactor biosynthetic process"/>
    <property type="evidence" value="ECO:0007669"/>
    <property type="project" value="TreeGrafter"/>
</dbReference>
<dbReference type="EMBL" id="CAFBNG010000001">
    <property type="protein sequence ID" value="CAB4929868.1"/>
    <property type="molecule type" value="Genomic_DNA"/>
</dbReference>
<gene>
    <name evidence="2" type="ORF">UFOPK3774_00001</name>
</gene>
<dbReference type="GO" id="GO:0061599">
    <property type="term" value="F:molybdopterin molybdotransferase activity"/>
    <property type="evidence" value="ECO:0007669"/>
    <property type="project" value="TreeGrafter"/>
</dbReference>
<organism evidence="2">
    <name type="scientific">freshwater metagenome</name>
    <dbReference type="NCBI Taxonomy" id="449393"/>
    <lineage>
        <taxon>unclassified sequences</taxon>
        <taxon>metagenomes</taxon>
        <taxon>ecological metagenomes</taxon>
    </lineage>
</organism>
<dbReference type="InterPro" id="IPR036425">
    <property type="entry name" value="MoaB/Mog-like_dom_sf"/>
</dbReference>
<dbReference type="Gene3D" id="2.40.340.10">
    <property type="entry name" value="MoeA, C-terminal, domain IV"/>
    <property type="match status" value="1"/>
</dbReference>
<sequence>MLPGDPMAAYTSFELFVRPMIRQMMGALEIHRPSVKARLEKNVNSSSPLRSYLPGVLSEDYALVTVLPHHSEASTMAQANCLVAIPEDAKDVKAGTQVSCVILQRNYSHL</sequence>
<dbReference type="InterPro" id="IPR005111">
    <property type="entry name" value="MoeA_C_domain_IV"/>
</dbReference>
<dbReference type="PANTHER" id="PTHR10192">
    <property type="entry name" value="MOLYBDOPTERIN BIOSYNTHESIS PROTEIN"/>
    <property type="match status" value="1"/>
</dbReference>
<dbReference type="InterPro" id="IPR038987">
    <property type="entry name" value="MoeA-like"/>
</dbReference>
<dbReference type="PANTHER" id="PTHR10192:SF5">
    <property type="entry name" value="GEPHYRIN"/>
    <property type="match status" value="1"/>
</dbReference>
<name>A0A6J7IFE4_9ZZZZ</name>
<evidence type="ECO:0000313" key="2">
    <source>
        <dbReference type="EMBL" id="CAB4929868.1"/>
    </source>
</evidence>
<protein>
    <submittedName>
        <fullName evidence="2">Unannotated protein</fullName>
    </submittedName>
</protein>
<reference evidence="2" key="1">
    <citation type="submission" date="2020-05" db="EMBL/GenBank/DDBJ databases">
        <authorList>
            <person name="Chiriac C."/>
            <person name="Salcher M."/>
            <person name="Ghai R."/>
            <person name="Kavagutti S V."/>
        </authorList>
    </citation>
    <scope>NUCLEOTIDE SEQUENCE</scope>
</reference>
<dbReference type="SUPFAM" id="SSF63867">
    <property type="entry name" value="MoeA C-terminal domain-like"/>
    <property type="match status" value="1"/>
</dbReference>
<dbReference type="Pfam" id="PF03454">
    <property type="entry name" value="MoeA_C"/>
    <property type="match status" value="1"/>
</dbReference>
<dbReference type="Gene3D" id="3.40.980.10">
    <property type="entry name" value="MoaB/Mog-like domain"/>
    <property type="match status" value="1"/>
</dbReference>
<evidence type="ECO:0000259" key="1">
    <source>
        <dbReference type="Pfam" id="PF03454"/>
    </source>
</evidence>